<feature type="chain" id="PRO_5007829769" description="Peptidase S9 prolyl oligopeptidase catalytic domain-containing protein" evidence="3">
    <location>
        <begin position="30"/>
        <end position="677"/>
    </location>
</feature>
<dbReference type="InterPro" id="IPR001375">
    <property type="entry name" value="Peptidase_S9_cat"/>
</dbReference>
<evidence type="ECO:0000313" key="5">
    <source>
        <dbReference type="EMBL" id="KZN60234.1"/>
    </source>
</evidence>
<dbReference type="Gene3D" id="2.120.10.30">
    <property type="entry name" value="TolB, C-terminal domain"/>
    <property type="match status" value="2"/>
</dbReference>
<keyword evidence="2" id="KW-0720">Serine protease</keyword>
<feature type="domain" description="Peptidase S9 prolyl oligopeptidase catalytic" evidence="4">
    <location>
        <begin position="469"/>
        <end position="675"/>
    </location>
</feature>
<gene>
    <name evidence="5" type="ORF">N473_24960</name>
</gene>
<feature type="signal peptide" evidence="3">
    <location>
        <begin position="1"/>
        <end position="29"/>
    </location>
</feature>
<dbReference type="RefSeq" id="WP_081221286.1">
    <property type="nucleotide sequence ID" value="NZ_AUYC01000046.1"/>
</dbReference>
<dbReference type="Gene3D" id="2.130.10.10">
    <property type="entry name" value="YVTN repeat-like/Quinoprotein amine dehydrogenase"/>
    <property type="match status" value="1"/>
</dbReference>
<dbReference type="SUPFAM" id="SSF53474">
    <property type="entry name" value="alpha/beta-Hydrolases"/>
    <property type="match status" value="1"/>
</dbReference>
<dbReference type="AlphaFoldDB" id="A0A161YHE5"/>
<evidence type="ECO:0000256" key="2">
    <source>
        <dbReference type="ARBA" id="ARBA00022825"/>
    </source>
</evidence>
<comment type="caution">
    <text evidence="5">The sequence shown here is derived from an EMBL/GenBank/DDBJ whole genome shotgun (WGS) entry which is preliminary data.</text>
</comment>
<protein>
    <recommendedName>
        <fullName evidence="4">Peptidase S9 prolyl oligopeptidase catalytic domain-containing protein</fullName>
    </recommendedName>
</protein>
<dbReference type="InterPro" id="IPR011042">
    <property type="entry name" value="6-blade_b-propeller_TolB-like"/>
</dbReference>
<evidence type="ECO:0000256" key="1">
    <source>
        <dbReference type="ARBA" id="ARBA00022801"/>
    </source>
</evidence>
<name>A0A161YHE5_9GAMM</name>
<evidence type="ECO:0000256" key="3">
    <source>
        <dbReference type="SAM" id="SignalP"/>
    </source>
</evidence>
<dbReference type="EMBL" id="AUYC01000046">
    <property type="protein sequence ID" value="KZN60234.1"/>
    <property type="molecule type" value="Genomic_DNA"/>
</dbReference>
<keyword evidence="3" id="KW-0732">Signal</keyword>
<accession>A0A161YHE5</accession>
<keyword evidence="1" id="KW-0378">Hydrolase</keyword>
<keyword evidence="2" id="KW-0645">Protease</keyword>
<dbReference type="InterPro" id="IPR029058">
    <property type="entry name" value="AB_hydrolase_fold"/>
</dbReference>
<reference evidence="5 6" key="1">
    <citation type="submission" date="2013-07" db="EMBL/GenBank/DDBJ databases">
        <title>Comparative Genomic and Metabolomic Analysis of Twelve Strains of Pseudoalteromonas luteoviolacea.</title>
        <authorList>
            <person name="Vynne N.G."/>
            <person name="Mansson M."/>
            <person name="Gram L."/>
        </authorList>
    </citation>
    <scope>NUCLEOTIDE SEQUENCE [LARGE SCALE GENOMIC DNA]</scope>
    <source>
        <strain evidence="5 6">CPMOR-1</strain>
    </source>
</reference>
<dbReference type="Proteomes" id="UP000076486">
    <property type="component" value="Unassembled WGS sequence"/>
</dbReference>
<dbReference type="PATRIC" id="fig|1365248.3.peg.4116"/>
<dbReference type="PANTHER" id="PTHR42776:SF27">
    <property type="entry name" value="DIPEPTIDYL PEPTIDASE FAMILY MEMBER 6"/>
    <property type="match status" value="1"/>
</dbReference>
<evidence type="ECO:0000313" key="6">
    <source>
        <dbReference type="Proteomes" id="UP000076486"/>
    </source>
</evidence>
<proteinExistence type="predicted"/>
<organism evidence="5 6">
    <name type="scientific">Pseudoalteromonas luteoviolacea CPMOR-1</name>
    <dbReference type="NCBI Taxonomy" id="1365248"/>
    <lineage>
        <taxon>Bacteria</taxon>
        <taxon>Pseudomonadati</taxon>
        <taxon>Pseudomonadota</taxon>
        <taxon>Gammaproteobacteria</taxon>
        <taxon>Alteromonadales</taxon>
        <taxon>Pseudoalteromonadaceae</taxon>
        <taxon>Pseudoalteromonas</taxon>
    </lineage>
</organism>
<dbReference type="PANTHER" id="PTHR42776">
    <property type="entry name" value="SERINE PEPTIDASE S9 FAMILY MEMBER"/>
    <property type="match status" value="1"/>
</dbReference>
<evidence type="ECO:0000259" key="4">
    <source>
        <dbReference type="Pfam" id="PF00326"/>
    </source>
</evidence>
<dbReference type="SUPFAM" id="SSF82171">
    <property type="entry name" value="DPP6 N-terminal domain-like"/>
    <property type="match status" value="1"/>
</dbReference>
<dbReference type="Pfam" id="PF07676">
    <property type="entry name" value="PD40"/>
    <property type="match status" value="1"/>
</dbReference>
<dbReference type="GO" id="GO:0006508">
    <property type="term" value="P:proteolysis"/>
    <property type="evidence" value="ECO:0007669"/>
    <property type="project" value="InterPro"/>
</dbReference>
<dbReference type="InterPro" id="IPR015943">
    <property type="entry name" value="WD40/YVTN_repeat-like_dom_sf"/>
</dbReference>
<dbReference type="Pfam" id="PF00326">
    <property type="entry name" value="Peptidase_S9"/>
    <property type="match status" value="1"/>
</dbReference>
<dbReference type="InterPro" id="IPR011659">
    <property type="entry name" value="WD40"/>
</dbReference>
<dbReference type="GO" id="GO:0004252">
    <property type="term" value="F:serine-type endopeptidase activity"/>
    <property type="evidence" value="ECO:0007669"/>
    <property type="project" value="TreeGrafter"/>
</dbReference>
<sequence>MIRKLKSASSSSLLLLSMTLGVWHSNAIAQSEQKTGLIPEDYFDFVYMHNPQISPNNDVILFVKQTVNDDASGRNNQIYKIDKQGGVSEFTQGKRDRSPKWSADGSQVAFIRSVDGQSQVFVMPANGGEAKAVTSLEQSLSDFEWFPSGDKLLLSLNVANNDSDNNQNLKDSKKRAEPDTVIVKHAKYLSNGSGYLSDKRTHLFEFDLKTKVLTQLTSGADWNANSPVISNNGSSIYFHANKTGQEYEGNDNSDIYHLEMSSKRVTAVTQHPHAQFSASLGTDNKALAYLHMEDSYEQVDLMLLTHDAKKPVNLTKNFDRNAKPAIWSADNKHLYFATNDHGANRLFAVSVDSGEVTRLLDKNQKIGNLAVSSDGQFLVFTAESSTELPELYRLDLRSKQVSKLTSFNDKLSNEKALSPAEEVWFVNEKGMKVQGFVHKPLNFDKRKSYPVILNIKGGPGGMWGHQWFFENQMYAAQGYAVVYVNYRGSSGYGIAHSQAVRKDYGGADYRDNMQFLDNVLAKNPWMNKDKLYVTGGSHGGFLTNWITTKTDRFKAAVTQRSVSSWISEAGTQEYTPNQMTIEFGGHLWNNFDAYWDRSPLKYADNVKTPTLIIHSDADMITPIGQAQEWFYALKVNEVPVEMVIFKGETHSLSRSGKPTNLVARIEHILQWFERYSD</sequence>
<dbReference type="Gene3D" id="3.40.50.1820">
    <property type="entry name" value="alpha/beta hydrolase"/>
    <property type="match status" value="1"/>
</dbReference>